<sequence length="110" mass="12006">MRYRLFLSIAAAGVWGSTAFAGTMGWSVIPSKDWTWVGSIAAEPVWARGGEAQTFFLTPEIEKTYAARKSTNVLASGELFLCIQKIMVIPRVGSTGIGSCYYWQCQTSGL</sequence>
<proteinExistence type="predicted"/>
<accession>A0A222P2X1</accession>
<organism evidence="2 3">
    <name type="scientific">Legionella clemsonensis</name>
    <dbReference type="NCBI Taxonomy" id="1867846"/>
    <lineage>
        <taxon>Bacteria</taxon>
        <taxon>Pseudomonadati</taxon>
        <taxon>Pseudomonadota</taxon>
        <taxon>Gammaproteobacteria</taxon>
        <taxon>Legionellales</taxon>
        <taxon>Legionellaceae</taxon>
        <taxon>Legionella</taxon>
    </lineage>
</organism>
<dbReference type="KEGG" id="lcd:clem_08170"/>
<gene>
    <name evidence="2" type="ORF">clem_08170</name>
</gene>
<evidence type="ECO:0000256" key="1">
    <source>
        <dbReference type="SAM" id="SignalP"/>
    </source>
</evidence>
<protein>
    <submittedName>
        <fullName evidence="2">Uncharacterized protein</fullName>
    </submittedName>
</protein>
<dbReference type="EMBL" id="CP016397">
    <property type="protein sequence ID" value="ASQ46186.1"/>
    <property type="molecule type" value="Genomic_DNA"/>
</dbReference>
<feature type="signal peptide" evidence="1">
    <location>
        <begin position="1"/>
        <end position="21"/>
    </location>
</feature>
<feature type="chain" id="PRO_5012036128" evidence="1">
    <location>
        <begin position="22"/>
        <end position="110"/>
    </location>
</feature>
<keyword evidence="3" id="KW-1185">Reference proteome</keyword>
<dbReference type="Proteomes" id="UP000201728">
    <property type="component" value="Chromosome"/>
</dbReference>
<evidence type="ECO:0000313" key="3">
    <source>
        <dbReference type="Proteomes" id="UP000201728"/>
    </source>
</evidence>
<dbReference type="RefSeq" id="WP_232505437.1">
    <property type="nucleotide sequence ID" value="NZ_CP016397.1"/>
</dbReference>
<name>A0A222P2X1_9GAMM</name>
<keyword evidence="1" id="KW-0732">Signal</keyword>
<dbReference type="AlphaFoldDB" id="A0A222P2X1"/>
<reference evidence="3" key="1">
    <citation type="submission" date="2016-07" db="EMBL/GenBank/DDBJ databases">
        <authorList>
            <person name="Florea S."/>
            <person name="Webb J.S."/>
            <person name="Jaromczyk J."/>
            <person name="Schardl C.L."/>
        </authorList>
    </citation>
    <scope>NUCLEOTIDE SEQUENCE [LARGE SCALE GENOMIC DNA]</scope>
    <source>
        <strain evidence="3">CDC-D5610</strain>
    </source>
</reference>
<evidence type="ECO:0000313" key="2">
    <source>
        <dbReference type="EMBL" id="ASQ46186.1"/>
    </source>
</evidence>